<evidence type="ECO:0000256" key="1">
    <source>
        <dbReference type="ARBA" id="ARBA00004141"/>
    </source>
</evidence>
<evidence type="ECO:0000256" key="7">
    <source>
        <dbReference type="RuleBase" id="RU079119"/>
    </source>
</evidence>
<dbReference type="AlphaFoldDB" id="A0A9K3CX92"/>
<dbReference type="PROSITE" id="PS50216">
    <property type="entry name" value="DHHC"/>
    <property type="match status" value="1"/>
</dbReference>
<comment type="domain">
    <text evidence="7">The DHHC domain is required for palmitoyltransferase activity.</text>
</comment>
<reference evidence="9 10" key="1">
    <citation type="journal article" date="2018" name="PLoS ONE">
        <title>The draft genome of Kipferlia bialata reveals reductive genome evolution in fornicate parasites.</title>
        <authorList>
            <person name="Tanifuji G."/>
            <person name="Takabayashi S."/>
            <person name="Kume K."/>
            <person name="Takagi M."/>
            <person name="Nakayama T."/>
            <person name="Kamikawa R."/>
            <person name="Inagaki Y."/>
            <person name="Hashimoto T."/>
        </authorList>
    </citation>
    <scope>NUCLEOTIDE SEQUENCE [LARGE SCALE GENOMIC DNA]</scope>
    <source>
        <strain evidence="9">NY0173</strain>
    </source>
</reference>
<feature type="domain" description="Palmitoyltransferase DHHC" evidence="8">
    <location>
        <begin position="3"/>
        <end position="94"/>
    </location>
</feature>
<dbReference type="InterPro" id="IPR001594">
    <property type="entry name" value="Palmitoyltrfase_DHHC"/>
</dbReference>
<evidence type="ECO:0000256" key="5">
    <source>
        <dbReference type="ARBA" id="ARBA00023136"/>
    </source>
</evidence>
<comment type="catalytic activity">
    <reaction evidence="7">
        <text>L-cysteinyl-[protein] + hexadecanoyl-CoA = S-hexadecanoyl-L-cysteinyl-[protein] + CoA</text>
        <dbReference type="Rhea" id="RHEA:36683"/>
        <dbReference type="Rhea" id="RHEA-COMP:10131"/>
        <dbReference type="Rhea" id="RHEA-COMP:11032"/>
        <dbReference type="ChEBI" id="CHEBI:29950"/>
        <dbReference type="ChEBI" id="CHEBI:57287"/>
        <dbReference type="ChEBI" id="CHEBI:57379"/>
        <dbReference type="ChEBI" id="CHEBI:74151"/>
        <dbReference type="EC" id="2.3.1.225"/>
    </reaction>
</comment>
<dbReference type="EC" id="2.3.1.225" evidence="7"/>
<dbReference type="InterPro" id="IPR039859">
    <property type="entry name" value="PFA4/ZDH16/20/ERF2-like"/>
</dbReference>
<keyword evidence="2 7" id="KW-0808">Transferase</keyword>
<name>A0A9K3CX92_9EUKA</name>
<dbReference type="EMBL" id="BDIP01001713">
    <property type="protein sequence ID" value="GIQ84984.1"/>
    <property type="molecule type" value="Genomic_DNA"/>
</dbReference>
<dbReference type="GO" id="GO:0016020">
    <property type="term" value="C:membrane"/>
    <property type="evidence" value="ECO:0007669"/>
    <property type="project" value="UniProtKB-SubCell"/>
</dbReference>
<keyword evidence="5 7" id="KW-0472">Membrane</keyword>
<keyword evidence="4 7" id="KW-1133">Transmembrane helix</keyword>
<comment type="caution">
    <text evidence="9">The sequence shown here is derived from an EMBL/GenBank/DDBJ whole genome shotgun (WGS) entry which is preliminary data.</text>
</comment>
<accession>A0A9K3CX92</accession>
<evidence type="ECO:0000256" key="6">
    <source>
        <dbReference type="ARBA" id="ARBA00023315"/>
    </source>
</evidence>
<keyword evidence="3 7" id="KW-0812">Transmembrane</keyword>
<evidence type="ECO:0000256" key="4">
    <source>
        <dbReference type="ARBA" id="ARBA00022989"/>
    </source>
</evidence>
<dbReference type="OrthoDB" id="9909019at2759"/>
<feature type="transmembrane region" description="Helical" evidence="7">
    <location>
        <begin position="54"/>
        <end position="78"/>
    </location>
</feature>
<keyword evidence="10" id="KW-1185">Reference proteome</keyword>
<evidence type="ECO:0000259" key="8">
    <source>
        <dbReference type="Pfam" id="PF01529"/>
    </source>
</evidence>
<protein>
    <recommendedName>
        <fullName evidence="7">Palmitoyltransferase</fullName>
        <ecNumber evidence="7">2.3.1.225</ecNumber>
    </recommendedName>
</protein>
<feature type="transmembrane region" description="Helical" evidence="7">
    <location>
        <begin position="18"/>
        <end position="42"/>
    </location>
</feature>
<comment type="similarity">
    <text evidence="7">Belongs to the DHHC palmitoyltransferase family.</text>
</comment>
<comment type="subcellular location">
    <subcellularLocation>
        <location evidence="1">Membrane</location>
        <topology evidence="1">Multi-pass membrane protein</topology>
    </subcellularLocation>
</comment>
<dbReference type="Pfam" id="PF01529">
    <property type="entry name" value="DHHC"/>
    <property type="match status" value="1"/>
</dbReference>
<sequence>MDHCPWVGGCVGYLNQGYFVLFLFWASFGSFVCLLINGYSLYQSMVKGYPDLEVRISGLFAFIITFSVSFSSGALLYFHVGLVRRNETTLETYSNGDRRSEAKKKNMKFHNPYDLGDANRNALQVFGKPFWRLAFKPSFVTPLGNGHDWEINPRILENIEANRAVETLE</sequence>
<evidence type="ECO:0000313" key="10">
    <source>
        <dbReference type="Proteomes" id="UP000265618"/>
    </source>
</evidence>
<keyword evidence="6 7" id="KW-0012">Acyltransferase</keyword>
<dbReference type="Proteomes" id="UP000265618">
    <property type="component" value="Unassembled WGS sequence"/>
</dbReference>
<organism evidence="9 10">
    <name type="scientific">Kipferlia bialata</name>
    <dbReference type="NCBI Taxonomy" id="797122"/>
    <lineage>
        <taxon>Eukaryota</taxon>
        <taxon>Metamonada</taxon>
        <taxon>Carpediemonas-like organisms</taxon>
        <taxon>Kipferlia</taxon>
    </lineage>
</organism>
<gene>
    <name evidence="9" type="ORF">KIPB_006586</name>
</gene>
<dbReference type="GO" id="GO:0019706">
    <property type="term" value="F:protein-cysteine S-palmitoyltransferase activity"/>
    <property type="evidence" value="ECO:0007669"/>
    <property type="project" value="UniProtKB-EC"/>
</dbReference>
<evidence type="ECO:0000313" key="9">
    <source>
        <dbReference type="EMBL" id="GIQ84984.1"/>
    </source>
</evidence>
<evidence type="ECO:0000256" key="3">
    <source>
        <dbReference type="ARBA" id="ARBA00022692"/>
    </source>
</evidence>
<dbReference type="PANTHER" id="PTHR12246">
    <property type="entry name" value="PALMITOYLTRANSFERASE ZDHHC16"/>
    <property type="match status" value="1"/>
</dbReference>
<evidence type="ECO:0000256" key="2">
    <source>
        <dbReference type="ARBA" id="ARBA00022679"/>
    </source>
</evidence>
<proteinExistence type="inferred from homology"/>